<proteinExistence type="predicted"/>
<evidence type="ECO:0000313" key="2">
    <source>
        <dbReference type="Proteomes" id="UP000299102"/>
    </source>
</evidence>
<accession>A0A4C1ZPH4</accession>
<name>A0A4C1ZPH4_EUMVA</name>
<gene>
    <name evidence="1" type="ORF">EVAR_99539_1</name>
</gene>
<protein>
    <submittedName>
        <fullName evidence="1">Uncharacterized protein</fullName>
    </submittedName>
</protein>
<dbReference type="AlphaFoldDB" id="A0A4C1ZPH4"/>
<organism evidence="1 2">
    <name type="scientific">Eumeta variegata</name>
    <name type="common">Bagworm moth</name>
    <name type="synonym">Eumeta japonica</name>
    <dbReference type="NCBI Taxonomy" id="151549"/>
    <lineage>
        <taxon>Eukaryota</taxon>
        <taxon>Metazoa</taxon>
        <taxon>Ecdysozoa</taxon>
        <taxon>Arthropoda</taxon>
        <taxon>Hexapoda</taxon>
        <taxon>Insecta</taxon>
        <taxon>Pterygota</taxon>
        <taxon>Neoptera</taxon>
        <taxon>Endopterygota</taxon>
        <taxon>Lepidoptera</taxon>
        <taxon>Glossata</taxon>
        <taxon>Ditrysia</taxon>
        <taxon>Tineoidea</taxon>
        <taxon>Psychidae</taxon>
        <taxon>Oiketicinae</taxon>
        <taxon>Eumeta</taxon>
    </lineage>
</organism>
<sequence length="223" mass="24780">MGGRSTSALSVPTGVPVRYRFEDAIRTRAELDQYWKFCGRKRRIWQARRVEGDIKEMHAKAAYQSARRTYGKNIMDAQTAHFCSIAEMGNEDPWGLAYRSASGCKCAPRNVLNGIELGGFTDSVNGVMRGMPKALCADENPSKDTDYHRFVNFCSCGGSFCAFVGIVRRLPYTAPRLDGLSSRIVKPEVQVVAHADDITVLVEAQTRAEIEGWPLAALQLIRD</sequence>
<keyword evidence="2" id="KW-1185">Reference proteome</keyword>
<reference evidence="1 2" key="1">
    <citation type="journal article" date="2019" name="Commun. Biol.">
        <title>The bagworm genome reveals a unique fibroin gene that provides high tensile strength.</title>
        <authorList>
            <person name="Kono N."/>
            <person name="Nakamura H."/>
            <person name="Ohtoshi R."/>
            <person name="Tomita M."/>
            <person name="Numata K."/>
            <person name="Arakawa K."/>
        </authorList>
    </citation>
    <scope>NUCLEOTIDE SEQUENCE [LARGE SCALE GENOMIC DNA]</scope>
</reference>
<comment type="caution">
    <text evidence="1">The sequence shown here is derived from an EMBL/GenBank/DDBJ whole genome shotgun (WGS) entry which is preliminary data.</text>
</comment>
<dbReference type="Proteomes" id="UP000299102">
    <property type="component" value="Unassembled WGS sequence"/>
</dbReference>
<dbReference type="OrthoDB" id="411871at2759"/>
<evidence type="ECO:0000313" key="1">
    <source>
        <dbReference type="EMBL" id="GBP88445.1"/>
    </source>
</evidence>
<dbReference type="EMBL" id="BGZK01001934">
    <property type="protein sequence ID" value="GBP88445.1"/>
    <property type="molecule type" value="Genomic_DNA"/>
</dbReference>